<dbReference type="AlphaFoldDB" id="A0A7W3J8U7"/>
<feature type="transmembrane region" description="Helical" evidence="1">
    <location>
        <begin position="20"/>
        <end position="39"/>
    </location>
</feature>
<evidence type="ECO:0000313" key="3">
    <source>
        <dbReference type="Proteomes" id="UP000540568"/>
    </source>
</evidence>
<protein>
    <submittedName>
        <fullName evidence="2">Uncharacterized protein</fullName>
    </submittedName>
</protein>
<keyword evidence="1" id="KW-1133">Transmembrane helix</keyword>
<evidence type="ECO:0000313" key="2">
    <source>
        <dbReference type="EMBL" id="MBA8808309.1"/>
    </source>
</evidence>
<accession>A0A7W3J8U7</accession>
<dbReference type="Proteomes" id="UP000540568">
    <property type="component" value="Unassembled WGS sequence"/>
</dbReference>
<keyword evidence="1" id="KW-0812">Transmembrane</keyword>
<comment type="caution">
    <text evidence="2">The sequence shown here is derived from an EMBL/GenBank/DDBJ whole genome shotgun (WGS) entry which is preliminary data.</text>
</comment>
<gene>
    <name evidence="2" type="ORF">FHX71_002251</name>
</gene>
<evidence type="ECO:0000256" key="1">
    <source>
        <dbReference type="SAM" id="Phobius"/>
    </source>
</evidence>
<dbReference type="RefSeq" id="WP_182616219.1">
    <property type="nucleotide sequence ID" value="NZ_BAAATF010000003.1"/>
</dbReference>
<keyword evidence="3" id="KW-1185">Reference proteome</keyword>
<name>A0A7W3J8U7_9MICO</name>
<sequence>MPSPREFYLARPVPPHPARAAAVCSGFLVIGVGVTIWASLDTSGPMSLLPVQRVMAYVVAALLITISIAAPVASWRQRRRPADVAPALVLDDRGFTTWGDLRVRWDDVTSWEVFHHDEVYDDDVPEDHPDYIGPSRVDELLILVHVEHPEVMLRRLAPEVRSEYENDAYGQGKRFGTPIRFGADDLDAPSDEVIAEFERYSGTHPRTA</sequence>
<dbReference type="EMBL" id="JACGWV010000001">
    <property type="protein sequence ID" value="MBA8808309.1"/>
    <property type="molecule type" value="Genomic_DNA"/>
</dbReference>
<reference evidence="2 3" key="1">
    <citation type="submission" date="2020-07" db="EMBL/GenBank/DDBJ databases">
        <title>Sequencing the genomes of 1000 actinobacteria strains.</title>
        <authorList>
            <person name="Klenk H.-P."/>
        </authorList>
    </citation>
    <scope>NUCLEOTIDE SEQUENCE [LARGE SCALE GENOMIC DNA]</scope>
    <source>
        <strain evidence="2 3">DSM 44121</strain>
    </source>
</reference>
<organism evidence="2 3">
    <name type="scientific">Promicromonospora sukumoe</name>
    <dbReference type="NCBI Taxonomy" id="88382"/>
    <lineage>
        <taxon>Bacteria</taxon>
        <taxon>Bacillati</taxon>
        <taxon>Actinomycetota</taxon>
        <taxon>Actinomycetes</taxon>
        <taxon>Micrococcales</taxon>
        <taxon>Promicromonosporaceae</taxon>
        <taxon>Promicromonospora</taxon>
    </lineage>
</organism>
<keyword evidence="1" id="KW-0472">Membrane</keyword>
<feature type="transmembrane region" description="Helical" evidence="1">
    <location>
        <begin position="54"/>
        <end position="73"/>
    </location>
</feature>
<proteinExistence type="predicted"/>